<accession>A0AAN9XXE3</accession>
<dbReference type="InterPro" id="IPR025614">
    <property type="entry name" value="Cell_morpho_N"/>
</dbReference>
<evidence type="ECO:0000256" key="1">
    <source>
        <dbReference type="SAM" id="MobiDB-lite"/>
    </source>
</evidence>
<feature type="compositionally biased region" description="Low complexity" evidence="1">
    <location>
        <begin position="43"/>
        <end position="54"/>
    </location>
</feature>
<keyword evidence="5" id="KW-1185">Reference proteome</keyword>
<proteinExistence type="predicted"/>
<dbReference type="Pfam" id="PF14228">
    <property type="entry name" value="MOR2-PAG1_mid"/>
    <property type="match status" value="2"/>
</dbReference>
<comment type="caution">
    <text evidence="4">The sequence shown here is derived from an EMBL/GenBank/DDBJ whole genome shotgun (WGS) entry which is preliminary data.</text>
</comment>
<evidence type="ECO:0008006" key="6">
    <source>
        <dbReference type="Google" id="ProtNLM"/>
    </source>
</evidence>
<evidence type="ECO:0000259" key="2">
    <source>
        <dbReference type="Pfam" id="PF14222"/>
    </source>
</evidence>
<feature type="region of interest" description="Disordered" evidence="1">
    <location>
        <begin position="35"/>
        <end position="54"/>
    </location>
</feature>
<sequence>MCSFVLQNLAITEETENAEDEDGSIENYELHFSQQDSGDTHTSFSSGSSKYSSSTIPLHCKLEYEKYARNIELRPGECVMRTLFYDFTQQTARKMEEVMAEPLERPLSKILQRGEDSQFDQLIVAFGTVAEHCLPSLLKTLFAWYERQLGQYEPDSIAPESKKNEPKGKSESIECKDVEALQERRDLAIEFMFCLVLIEVLHQLPFHPGHEDLILYIENISFKHFKYREGVQTGPNASNIHTLADLYAEVISILAQSRFQSVRKRFSFELKDLRFKEPSPQTTQSIISLLMGMKFFRVKMVPIEEFEASFLFMQDCAQYFLDVKDKDIKHALAGLFVEILVPVAASVKNEVNVPCLKNFVESLYSQTLDMCTKSKHRLAIFPLVTCLLCVSQKSFFLQNWYYFLAMCLSHLKNRDPKMSRVALESLYRLLWVYMIRIKCESNSATLSRLQSIVNSLFPKGSKGVVPRDTPLNIFVKIIQFIAQERLDFAMREIVFDLLSVGRNIKMILTPERMSIGLRAFLVVADSLQQKEGEPPMPRTSGVLPSGNTLRIKKTYLNKALTDDTARSIGMSSYFPHVRRVFVEILRALDNHYGRPLMMTSTQNVNKEPDEMLTGERKPRIDLFRTCVAAVPRLLPELMTSSELVDLLSRLTVHMDEELRALAYQSLQTLVIDFPDWRNDVIFGFSQFLAKDLLDTFPQLLDNGLRMLLQLLTSWKNAISPNAKTSKEEHNRTITRKIDRGPPSQTEIESSVNVFHQVEGLALVMLCNCRQSPRRLGIHILREIKCLFKLLGKSESVKTVIDVMDRSCPQILEKCVSLLPTSEKATLLVTANVDLQWLADRASTIWSTGLPDDTNAKASVSSLKNGTSLDIWTICIFRFLQKDILISQCHSAVCQAWPVVYNRLHTLFSVIDPTPVSDNRASLLRSSAPPRKPASERDQFMLLWRTYVVFAMRVVPPAPSPVVRCASPDLSLSSSPDNMTSSERNESKLVNASPAGLYKLVVPLLRCETVDVRDAAVYALSSINADALKDLMEELAMYIRDAIDKKQENMRRRRRRDALRLQLVKVFELIAEHGTFGFSSCVLDRDTHALHPTIIEYIDGARICLEMEADKESLRDIKLHFCNFIKKMIKSFSLETYPTLLKRDLRSNLFSLFRSWSGPYGSALVWNAPPAIPIVTTTAAVSSEAASISEEELQFAALQAMSAILCCGPCFDVKNLLSEEGSLYGWLNILLSSRDEKVYKLAYETVILLLECNPDVGSLLDWVVDKCYTAEPQVADGCFLALAVIFSAREYPCDHYTAIINVTLMNTGCPRKTVHETALQLLQVLDKRFFGAVGLLPPELELGKY</sequence>
<dbReference type="PANTHER" id="PTHR12295:SF30">
    <property type="entry name" value="PROTEIN FURRY"/>
    <property type="match status" value="1"/>
</dbReference>
<feature type="domain" description="Cell morphogenesis protein N-terminal" evidence="2">
    <location>
        <begin position="183"/>
        <end position="715"/>
    </location>
</feature>
<reference evidence="4 5" key="1">
    <citation type="submission" date="2024-03" db="EMBL/GenBank/DDBJ databases">
        <title>Adaptation during the transition from Ophiocordyceps entomopathogen to insect associate is accompanied by gene loss and intensified selection.</title>
        <authorList>
            <person name="Ward C.M."/>
            <person name="Onetto C.A."/>
            <person name="Borneman A.R."/>
        </authorList>
    </citation>
    <scope>NUCLEOTIDE SEQUENCE [LARGE SCALE GENOMIC DNA]</scope>
    <source>
        <strain evidence="4">AWRI1</strain>
        <tissue evidence="4">Single Adult Female</tissue>
    </source>
</reference>
<evidence type="ECO:0000313" key="4">
    <source>
        <dbReference type="EMBL" id="KAK7572008.1"/>
    </source>
</evidence>
<dbReference type="InterPro" id="IPR039867">
    <property type="entry name" value="Furry/Tao3/Mor2"/>
</dbReference>
<feature type="domain" description="Cell morphogenesis central region" evidence="3">
    <location>
        <begin position="1245"/>
        <end position="1327"/>
    </location>
</feature>
<dbReference type="SUPFAM" id="SSF48371">
    <property type="entry name" value="ARM repeat"/>
    <property type="match status" value="1"/>
</dbReference>
<evidence type="ECO:0000313" key="5">
    <source>
        <dbReference type="Proteomes" id="UP001367676"/>
    </source>
</evidence>
<protein>
    <recommendedName>
        <fullName evidence="6">Cell morphogenesis protein N-terminal domain-containing protein</fullName>
    </recommendedName>
</protein>
<dbReference type="InterPro" id="IPR029473">
    <property type="entry name" value="MOR2-PAG1_mid"/>
</dbReference>
<evidence type="ECO:0000259" key="3">
    <source>
        <dbReference type="Pfam" id="PF14228"/>
    </source>
</evidence>
<dbReference type="GO" id="GO:0031175">
    <property type="term" value="P:neuron projection development"/>
    <property type="evidence" value="ECO:0007669"/>
    <property type="project" value="TreeGrafter"/>
</dbReference>
<dbReference type="GO" id="GO:0000902">
    <property type="term" value="P:cell morphogenesis"/>
    <property type="evidence" value="ECO:0007669"/>
    <property type="project" value="InterPro"/>
</dbReference>
<feature type="domain" description="Cell morphogenesis central region" evidence="3">
    <location>
        <begin position="991"/>
        <end position="1231"/>
    </location>
</feature>
<dbReference type="GO" id="GO:0005938">
    <property type="term" value="C:cell cortex"/>
    <property type="evidence" value="ECO:0007669"/>
    <property type="project" value="TreeGrafter"/>
</dbReference>
<name>A0AAN9XXE3_9HEMI</name>
<dbReference type="Proteomes" id="UP001367676">
    <property type="component" value="Unassembled WGS sequence"/>
</dbReference>
<dbReference type="InterPro" id="IPR016024">
    <property type="entry name" value="ARM-type_fold"/>
</dbReference>
<dbReference type="EMBL" id="JBBCAQ010000038">
    <property type="protein sequence ID" value="KAK7572008.1"/>
    <property type="molecule type" value="Genomic_DNA"/>
</dbReference>
<dbReference type="PANTHER" id="PTHR12295">
    <property type="entry name" value="FURRY-RELATED"/>
    <property type="match status" value="1"/>
</dbReference>
<dbReference type="GO" id="GO:0030427">
    <property type="term" value="C:site of polarized growth"/>
    <property type="evidence" value="ECO:0007669"/>
    <property type="project" value="TreeGrafter"/>
</dbReference>
<organism evidence="4 5">
    <name type="scientific">Parthenolecanium corni</name>
    <dbReference type="NCBI Taxonomy" id="536013"/>
    <lineage>
        <taxon>Eukaryota</taxon>
        <taxon>Metazoa</taxon>
        <taxon>Ecdysozoa</taxon>
        <taxon>Arthropoda</taxon>
        <taxon>Hexapoda</taxon>
        <taxon>Insecta</taxon>
        <taxon>Pterygota</taxon>
        <taxon>Neoptera</taxon>
        <taxon>Paraneoptera</taxon>
        <taxon>Hemiptera</taxon>
        <taxon>Sternorrhyncha</taxon>
        <taxon>Coccoidea</taxon>
        <taxon>Coccidae</taxon>
        <taxon>Parthenolecanium</taxon>
    </lineage>
</organism>
<dbReference type="Pfam" id="PF14222">
    <property type="entry name" value="MOR2-PAG1_N"/>
    <property type="match status" value="1"/>
</dbReference>
<gene>
    <name evidence="4" type="ORF">V9T40_014480</name>
</gene>